<accession>A0A1S7QP23</accession>
<dbReference type="STRING" id="1183432.AGR3A_Cc440033"/>
<sequence length="260" mass="28543">MKNTTCSPSTRASAPGSAFSTRWRQSSQKKRRRRLPDSSFFCLLPFYVLALKNKKAGQARPFHPFFVNASTSVVKAFNGLMLQSASIMSTLLSRSGSAVLVNLWLTRSQRHYQNAHLTGFIRNTVEPYIGMRSVLFKTGPFRTVFQKKKAGKNPAFSFMSMTPLGPVRLSGNDEFACGHLARAAILHQLVGELLTVVEGGQTSALNSGDVHEYVLRTVVRLNEAVALGCVEPLYCTSRHNDFLPLANCICTAGSAVLGRI</sequence>
<organism evidence="2 3">
    <name type="scientific">Agrobacterium tomkonis CFBP 6623</name>
    <dbReference type="NCBI Taxonomy" id="1183432"/>
    <lineage>
        <taxon>Bacteria</taxon>
        <taxon>Pseudomonadati</taxon>
        <taxon>Pseudomonadota</taxon>
        <taxon>Alphaproteobacteria</taxon>
        <taxon>Hyphomicrobiales</taxon>
        <taxon>Rhizobiaceae</taxon>
        <taxon>Rhizobium/Agrobacterium group</taxon>
        <taxon>Agrobacterium</taxon>
        <taxon>Agrobacterium tumefaciens complex</taxon>
    </lineage>
</organism>
<keyword evidence="3" id="KW-1185">Reference proteome</keyword>
<evidence type="ECO:0000313" key="3">
    <source>
        <dbReference type="Proteomes" id="UP000191988"/>
    </source>
</evidence>
<evidence type="ECO:0000256" key="1">
    <source>
        <dbReference type="SAM" id="MobiDB-lite"/>
    </source>
</evidence>
<dbReference type="Proteomes" id="UP000191988">
    <property type="component" value="Unassembled WGS sequence"/>
</dbReference>
<name>A0A1S7QP23_9HYPH</name>
<evidence type="ECO:0000313" key="2">
    <source>
        <dbReference type="EMBL" id="CUX39841.1"/>
    </source>
</evidence>
<proteinExistence type="predicted"/>
<feature type="compositionally biased region" description="Polar residues" evidence="1">
    <location>
        <begin position="1"/>
        <end position="23"/>
    </location>
</feature>
<gene>
    <name evidence="2" type="ORF">AGR3A_Cc440033</name>
</gene>
<feature type="region of interest" description="Disordered" evidence="1">
    <location>
        <begin position="1"/>
        <end position="31"/>
    </location>
</feature>
<reference evidence="3" key="1">
    <citation type="submission" date="2016-01" db="EMBL/GenBank/DDBJ databases">
        <authorList>
            <person name="Regsiter A."/>
            <person name="william w."/>
        </authorList>
    </citation>
    <scope>NUCLEOTIDE SEQUENCE [LARGE SCALE GENOMIC DNA]</scope>
    <source>
        <strain evidence="3">CFBP 6623</strain>
    </source>
</reference>
<dbReference type="EMBL" id="FBWK01000039">
    <property type="protein sequence ID" value="CUX39841.1"/>
    <property type="molecule type" value="Genomic_DNA"/>
</dbReference>
<protein>
    <submittedName>
        <fullName evidence="2">Uncharacterized protein</fullName>
    </submittedName>
</protein>
<dbReference type="AlphaFoldDB" id="A0A1S7QP23"/>